<dbReference type="EMBL" id="SRLO01000188">
    <property type="protein sequence ID" value="TNN68547.1"/>
    <property type="molecule type" value="Genomic_DNA"/>
</dbReference>
<dbReference type="GO" id="GO:0004843">
    <property type="term" value="F:cysteine-type deubiquitinase activity"/>
    <property type="evidence" value="ECO:0007669"/>
    <property type="project" value="UniProtKB-EC"/>
</dbReference>
<name>A0A4Z2HS63_9TELE</name>
<evidence type="ECO:0000313" key="10">
    <source>
        <dbReference type="Proteomes" id="UP000314294"/>
    </source>
</evidence>
<keyword evidence="7" id="KW-0788">Thiol protease</keyword>
<protein>
    <recommendedName>
        <fullName evidence="3">ubiquitinyl hydrolase 1</fullName>
        <ecNumber evidence="3">3.4.19.12</ecNumber>
    </recommendedName>
</protein>
<organism evidence="9 10">
    <name type="scientific">Liparis tanakae</name>
    <name type="common">Tanaka's snailfish</name>
    <dbReference type="NCBI Taxonomy" id="230148"/>
    <lineage>
        <taxon>Eukaryota</taxon>
        <taxon>Metazoa</taxon>
        <taxon>Chordata</taxon>
        <taxon>Craniata</taxon>
        <taxon>Vertebrata</taxon>
        <taxon>Euteleostomi</taxon>
        <taxon>Actinopterygii</taxon>
        <taxon>Neopterygii</taxon>
        <taxon>Teleostei</taxon>
        <taxon>Neoteleostei</taxon>
        <taxon>Acanthomorphata</taxon>
        <taxon>Eupercaria</taxon>
        <taxon>Perciformes</taxon>
        <taxon>Cottioidei</taxon>
        <taxon>Cottales</taxon>
        <taxon>Liparidae</taxon>
        <taxon>Liparis</taxon>
    </lineage>
</organism>
<dbReference type="OrthoDB" id="8926370at2759"/>
<evidence type="ECO:0000256" key="7">
    <source>
        <dbReference type="ARBA" id="ARBA00022807"/>
    </source>
</evidence>
<dbReference type="GO" id="GO:0006508">
    <property type="term" value="P:proteolysis"/>
    <property type="evidence" value="ECO:0007669"/>
    <property type="project" value="UniProtKB-KW"/>
</dbReference>
<proteinExistence type="inferred from homology"/>
<dbReference type="Proteomes" id="UP000314294">
    <property type="component" value="Unassembled WGS sequence"/>
</dbReference>
<comment type="catalytic activity">
    <reaction evidence="1">
        <text>Thiol-dependent hydrolysis of ester, thioester, amide, peptide and isopeptide bonds formed by the C-terminal Gly of ubiquitin (a 76-residue protein attached to proteins as an intracellular targeting signal).</text>
        <dbReference type="EC" id="3.4.19.12"/>
    </reaction>
</comment>
<accession>A0A4Z2HS63</accession>
<keyword evidence="5" id="KW-0833">Ubl conjugation pathway</keyword>
<keyword evidence="10" id="KW-1185">Reference proteome</keyword>
<dbReference type="InterPro" id="IPR032069">
    <property type="entry name" value="USP37-like_PH"/>
</dbReference>
<keyword evidence="4" id="KW-0645">Protease</keyword>
<gene>
    <name evidence="9" type="primary">usp37_1</name>
    <name evidence="9" type="ORF">EYF80_021193</name>
</gene>
<dbReference type="AlphaFoldDB" id="A0A4Z2HS63"/>
<evidence type="ECO:0000256" key="3">
    <source>
        <dbReference type="ARBA" id="ARBA00012759"/>
    </source>
</evidence>
<evidence type="ECO:0000256" key="6">
    <source>
        <dbReference type="ARBA" id="ARBA00022801"/>
    </source>
</evidence>
<dbReference type="Pfam" id="PF16674">
    <property type="entry name" value="UCH_N"/>
    <property type="match status" value="1"/>
</dbReference>
<dbReference type="Gene3D" id="2.30.29.180">
    <property type="entry name" value="Ubiquitin carboxyl-terminal hydrolase 26/29/37, pleckstrin homology-like domain"/>
    <property type="match status" value="1"/>
</dbReference>
<comment type="caution">
    <text evidence="9">The sequence shown here is derived from an EMBL/GenBank/DDBJ whole genome shotgun (WGS) entry which is preliminary data.</text>
</comment>
<evidence type="ECO:0000259" key="8">
    <source>
        <dbReference type="Pfam" id="PF16674"/>
    </source>
</evidence>
<dbReference type="InterPro" id="IPR038093">
    <property type="entry name" value="USP37-like_PH_sf"/>
</dbReference>
<sequence length="127" mass="14279">MTTIVPKLSSGGAVKIRITSMDLGTTRWKEGSFEILEKENKVSLCIRFNCGGASKTFQLNQNLKLVNQNLSRIMLTLKDNNVIILDKIPPTLLQKTKEYLEKLKQGKTSNYTAARFKKLQSFVGEAI</sequence>
<evidence type="ECO:0000256" key="1">
    <source>
        <dbReference type="ARBA" id="ARBA00000707"/>
    </source>
</evidence>
<comment type="similarity">
    <text evidence="2">Belongs to the peptidase C19 family.</text>
</comment>
<evidence type="ECO:0000256" key="5">
    <source>
        <dbReference type="ARBA" id="ARBA00022786"/>
    </source>
</evidence>
<evidence type="ECO:0000313" key="9">
    <source>
        <dbReference type="EMBL" id="TNN68547.1"/>
    </source>
</evidence>
<dbReference type="FunFam" id="2.30.29.180:FF:000001">
    <property type="entry name" value="Ubiquitin carboxyl-terminal hydrolase 37"/>
    <property type="match status" value="1"/>
</dbReference>
<feature type="domain" description="Ubiquitin carboxyl-terminal hydrolase 37 pleckstrin homology-like" evidence="8">
    <location>
        <begin position="7"/>
        <end position="105"/>
    </location>
</feature>
<evidence type="ECO:0000256" key="4">
    <source>
        <dbReference type="ARBA" id="ARBA00022670"/>
    </source>
</evidence>
<evidence type="ECO:0000256" key="2">
    <source>
        <dbReference type="ARBA" id="ARBA00009085"/>
    </source>
</evidence>
<reference evidence="9 10" key="1">
    <citation type="submission" date="2019-03" db="EMBL/GenBank/DDBJ databases">
        <title>First draft genome of Liparis tanakae, snailfish: a comprehensive survey of snailfish specific genes.</title>
        <authorList>
            <person name="Kim W."/>
            <person name="Song I."/>
            <person name="Jeong J.-H."/>
            <person name="Kim D."/>
            <person name="Kim S."/>
            <person name="Ryu S."/>
            <person name="Song J.Y."/>
            <person name="Lee S.K."/>
        </authorList>
    </citation>
    <scope>NUCLEOTIDE SEQUENCE [LARGE SCALE GENOMIC DNA]</scope>
    <source>
        <tissue evidence="9">Muscle</tissue>
    </source>
</reference>
<keyword evidence="6 9" id="KW-0378">Hydrolase</keyword>
<dbReference type="EC" id="3.4.19.12" evidence="3"/>